<reference evidence="2 3" key="1">
    <citation type="submission" date="2016-07" db="EMBL/GenBank/DDBJ databases">
        <title>Complete genome sequence of Altererythrobacter namhicola JCM 16345T, containing esterase-encoding genes.</title>
        <authorList>
            <person name="Cheng H."/>
            <person name="Wu Y.-H."/>
            <person name="Jian S.-L."/>
            <person name="Huo Y.-Y."/>
            <person name="Wang C.-S."/>
            <person name="Xu X.-W."/>
        </authorList>
    </citation>
    <scope>NUCLEOTIDE SEQUENCE [LARGE SCALE GENOMIC DNA]</scope>
    <source>
        <strain evidence="2 3">JCM 16345</strain>
    </source>
</reference>
<keyword evidence="3" id="KW-1185">Reference proteome</keyword>
<dbReference type="RefSeq" id="WP_067789699.1">
    <property type="nucleotide sequence ID" value="NZ_CP016545.1"/>
</dbReference>
<dbReference type="PROSITE" id="PS51257">
    <property type="entry name" value="PROKAR_LIPOPROTEIN"/>
    <property type="match status" value="1"/>
</dbReference>
<protein>
    <submittedName>
        <fullName evidence="2">Uncharacterized protein</fullName>
    </submittedName>
</protein>
<feature type="signal peptide" evidence="1">
    <location>
        <begin position="1"/>
        <end position="23"/>
    </location>
</feature>
<name>A0A1C7D5M8_9SPHN</name>
<dbReference type="KEGG" id="anh:A6F65_00304"/>
<feature type="chain" id="PRO_5008884276" evidence="1">
    <location>
        <begin position="24"/>
        <end position="288"/>
    </location>
</feature>
<proteinExistence type="predicted"/>
<evidence type="ECO:0000313" key="3">
    <source>
        <dbReference type="Proteomes" id="UP000092698"/>
    </source>
</evidence>
<organism evidence="2 3">
    <name type="scientific">Paraurantiacibacter namhicola</name>
    <dbReference type="NCBI Taxonomy" id="645517"/>
    <lineage>
        <taxon>Bacteria</taxon>
        <taxon>Pseudomonadati</taxon>
        <taxon>Pseudomonadota</taxon>
        <taxon>Alphaproteobacteria</taxon>
        <taxon>Sphingomonadales</taxon>
        <taxon>Erythrobacteraceae</taxon>
        <taxon>Paraurantiacibacter</taxon>
    </lineage>
</organism>
<dbReference type="AlphaFoldDB" id="A0A1C7D5M8"/>
<evidence type="ECO:0000313" key="2">
    <source>
        <dbReference type="EMBL" id="ANU06631.1"/>
    </source>
</evidence>
<keyword evidence="1" id="KW-0732">Signal</keyword>
<gene>
    <name evidence="2" type="ORF">A6F65_00304</name>
</gene>
<evidence type="ECO:0000256" key="1">
    <source>
        <dbReference type="SAM" id="SignalP"/>
    </source>
</evidence>
<dbReference type="Proteomes" id="UP000092698">
    <property type="component" value="Chromosome"/>
</dbReference>
<dbReference type="EMBL" id="CP016545">
    <property type="protein sequence ID" value="ANU06631.1"/>
    <property type="molecule type" value="Genomic_DNA"/>
</dbReference>
<sequence length="288" mass="30521">MKFPSIRNLAALLPAALLASACAGGPPPVSAQSMAASQATYGDLVALSEASPVVVRVEIRDQAMLEPERSPGLAPGMARVYFESRTQNVLKAPGAMGGEFAFLADVPLGPDGKVAKYKKQEWLLFARPVAGNPGQLQLVEPDAYLPASPAEEARVRAVIAELLSPDAPPVVTGIGDALWMPGNLAGESETQVFLTTRSNAPVSLSVVRRPGMAPSWGVSWSEIVDQSARPPQRGTLRWYRLACSLPATLPAGAILQDGAQVRARAQEDYAFVIDQLGPCDRTRARSRG</sequence>
<accession>A0A1C7D5M8</accession>